<comment type="caution">
    <text evidence="2">The sequence shown here is derived from an EMBL/GenBank/DDBJ whole genome shotgun (WGS) entry which is preliminary data.</text>
</comment>
<dbReference type="AlphaFoldDB" id="A0A9P1EIH2"/>
<accession>A0A9P1EIH2</accession>
<dbReference type="Proteomes" id="UP001152484">
    <property type="component" value="Unassembled WGS sequence"/>
</dbReference>
<feature type="compositionally biased region" description="Acidic residues" evidence="1">
    <location>
        <begin position="84"/>
        <end position="100"/>
    </location>
</feature>
<name>A0A9P1EIH2_CUSEU</name>
<sequence>MKRGRASVNMGNLNRNRRKEIARNHPSSHKGKGRARSSSQTRDDFDADYNRRDVDAMSDEQLAQLLQQHQGRFFPQDIPIIEEKEPEDDDADEGDPQTVEDEVHGTPNDEEEQAEEVGSSQGGDKVESVFKANFTKTKDLKTEIWYTACKHCPKRELDIVYVSFLIFFLK</sequence>
<evidence type="ECO:0000313" key="3">
    <source>
        <dbReference type="Proteomes" id="UP001152484"/>
    </source>
</evidence>
<evidence type="ECO:0000313" key="2">
    <source>
        <dbReference type="EMBL" id="CAH9106584.1"/>
    </source>
</evidence>
<keyword evidence="3" id="KW-1185">Reference proteome</keyword>
<organism evidence="2 3">
    <name type="scientific">Cuscuta europaea</name>
    <name type="common">European dodder</name>
    <dbReference type="NCBI Taxonomy" id="41803"/>
    <lineage>
        <taxon>Eukaryota</taxon>
        <taxon>Viridiplantae</taxon>
        <taxon>Streptophyta</taxon>
        <taxon>Embryophyta</taxon>
        <taxon>Tracheophyta</taxon>
        <taxon>Spermatophyta</taxon>
        <taxon>Magnoliopsida</taxon>
        <taxon>eudicotyledons</taxon>
        <taxon>Gunneridae</taxon>
        <taxon>Pentapetalae</taxon>
        <taxon>asterids</taxon>
        <taxon>lamiids</taxon>
        <taxon>Solanales</taxon>
        <taxon>Convolvulaceae</taxon>
        <taxon>Cuscuteae</taxon>
        <taxon>Cuscuta</taxon>
        <taxon>Cuscuta subgen. Cuscuta</taxon>
    </lineage>
</organism>
<feature type="region of interest" description="Disordered" evidence="1">
    <location>
        <begin position="1"/>
        <end position="126"/>
    </location>
</feature>
<proteinExistence type="predicted"/>
<feature type="compositionally biased region" description="Basic and acidic residues" evidence="1">
    <location>
        <begin position="41"/>
        <end position="55"/>
    </location>
</feature>
<feature type="compositionally biased region" description="Basic residues" evidence="1">
    <location>
        <begin position="15"/>
        <end position="35"/>
    </location>
</feature>
<reference evidence="2" key="1">
    <citation type="submission" date="2022-07" db="EMBL/GenBank/DDBJ databases">
        <authorList>
            <person name="Macas J."/>
            <person name="Novak P."/>
            <person name="Neumann P."/>
        </authorList>
    </citation>
    <scope>NUCLEOTIDE SEQUENCE</scope>
</reference>
<evidence type="ECO:0000256" key="1">
    <source>
        <dbReference type="SAM" id="MobiDB-lite"/>
    </source>
</evidence>
<protein>
    <submittedName>
        <fullName evidence="2">Uncharacterized protein</fullName>
    </submittedName>
</protein>
<gene>
    <name evidence="2" type="ORF">CEURO_LOCUS17362</name>
</gene>
<dbReference type="EMBL" id="CAMAPE010000050">
    <property type="protein sequence ID" value="CAH9106584.1"/>
    <property type="molecule type" value="Genomic_DNA"/>
</dbReference>